<organism evidence="1 2">
    <name type="scientific">Actinomadura parmotrematis</name>
    <dbReference type="NCBI Taxonomy" id="2864039"/>
    <lineage>
        <taxon>Bacteria</taxon>
        <taxon>Bacillati</taxon>
        <taxon>Actinomycetota</taxon>
        <taxon>Actinomycetes</taxon>
        <taxon>Streptosporangiales</taxon>
        <taxon>Thermomonosporaceae</taxon>
        <taxon>Actinomadura</taxon>
    </lineage>
</organism>
<sequence>MSIAVDVRVASVAELVEVLERGGPPAEVQVAGTLEGVPPLTLPPGWALAGRPEAELVFAPGGDGIRLTGGNRLARLRLETAPDRAAVSADTSAADLGTVELADLTVAGRVEIAAEGALRTGHVVVSGLHLEAADARAAGPRPAGYGVEVLPGAFTLHNRQPDEGSLLTADLSRITAGAPHAPVRGSGVFVSGTRDGGRVEAVRLRTGEIHSDGGLAPGTADRITAGVFVGHGAEVREVLTEGPVTTYGANDMVLDLWGRADVWTATAPLTSHGASGIGFVNFGDIGRLRVTAPIETHGTGARGFNLYDGTIDIIEFDRIRTHGDAAVGIQLSRPFGALTVFNGVRTSGGTGDSLVKGEIRKLPATGISLLPGTAGGAVRVNGGVLVDADGVPALDVRGTVADIAVTGGVGRAAPATGREAARERDRP</sequence>
<gene>
    <name evidence="1" type="ORF">K1Y72_09085</name>
</gene>
<accession>A0ABS7FQC9</accession>
<dbReference type="Proteomes" id="UP000774570">
    <property type="component" value="Unassembled WGS sequence"/>
</dbReference>
<evidence type="ECO:0000313" key="2">
    <source>
        <dbReference type="Proteomes" id="UP000774570"/>
    </source>
</evidence>
<reference evidence="1 2" key="1">
    <citation type="submission" date="2021-07" db="EMBL/GenBank/DDBJ databases">
        <title>Actinomadura sp. PM05-2 isolated from lichen.</title>
        <authorList>
            <person name="Somphong A."/>
            <person name="Phongsopitanun W."/>
            <person name="Tanasupawat S."/>
            <person name="Peongsungnone V."/>
        </authorList>
    </citation>
    <scope>NUCLEOTIDE SEQUENCE [LARGE SCALE GENOMIC DNA]</scope>
    <source>
        <strain evidence="1 2">PM05-2</strain>
    </source>
</reference>
<dbReference type="RefSeq" id="WP_220165069.1">
    <property type="nucleotide sequence ID" value="NZ_JAIBOA010000004.1"/>
</dbReference>
<keyword evidence="2" id="KW-1185">Reference proteome</keyword>
<evidence type="ECO:0000313" key="1">
    <source>
        <dbReference type="EMBL" id="MBW8482516.1"/>
    </source>
</evidence>
<proteinExistence type="predicted"/>
<comment type="caution">
    <text evidence="1">The sequence shown here is derived from an EMBL/GenBank/DDBJ whole genome shotgun (WGS) entry which is preliminary data.</text>
</comment>
<protein>
    <recommendedName>
        <fullName evidence="3">Right-handed parallel beta-helix repeat-containing protein</fullName>
    </recommendedName>
</protein>
<dbReference type="EMBL" id="JAIBOA010000004">
    <property type="protein sequence ID" value="MBW8482516.1"/>
    <property type="molecule type" value="Genomic_DNA"/>
</dbReference>
<evidence type="ECO:0008006" key="3">
    <source>
        <dbReference type="Google" id="ProtNLM"/>
    </source>
</evidence>
<name>A0ABS7FQC9_9ACTN</name>